<keyword evidence="3" id="KW-0325">Glycoprotein</keyword>
<evidence type="ECO:0000256" key="13">
    <source>
        <dbReference type="SAM" id="SignalP"/>
    </source>
</evidence>
<feature type="transmembrane region" description="Helical" evidence="12">
    <location>
        <begin position="418"/>
        <end position="441"/>
    </location>
</feature>
<evidence type="ECO:0000256" key="3">
    <source>
        <dbReference type="ARBA" id="ARBA00022622"/>
    </source>
</evidence>
<evidence type="ECO:0000256" key="4">
    <source>
        <dbReference type="ARBA" id="ARBA00023024"/>
    </source>
</evidence>
<gene>
    <name evidence="15" type="ORF">OC842_001261</name>
</gene>
<evidence type="ECO:0000313" key="16">
    <source>
        <dbReference type="Proteomes" id="UP001176521"/>
    </source>
</evidence>
<dbReference type="GO" id="GO:0004099">
    <property type="term" value="F:chitin deacetylase activity"/>
    <property type="evidence" value="ECO:0007669"/>
    <property type="project" value="UniProtKB-EC"/>
</dbReference>
<keyword evidence="12" id="KW-1133">Transmembrane helix</keyword>
<protein>
    <recommendedName>
        <fullName evidence="9">chitin deacetylase</fullName>
        <ecNumber evidence="9">3.5.1.41</ecNumber>
    </recommendedName>
</protein>
<dbReference type="Proteomes" id="UP001176521">
    <property type="component" value="Unassembled WGS sequence"/>
</dbReference>
<reference evidence="15" key="1">
    <citation type="journal article" date="2023" name="PhytoFront">
        <title>Draft Genome Resources of Seven Strains of Tilletia horrida, Causal Agent of Kernel Smut of Rice.</title>
        <authorList>
            <person name="Khanal S."/>
            <person name="Antony Babu S."/>
            <person name="Zhou X.G."/>
        </authorList>
    </citation>
    <scope>NUCLEOTIDE SEQUENCE</scope>
    <source>
        <strain evidence="15">TX3</strain>
    </source>
</reference>
<evidence type="ECO:0000256" key="1">
    <source>
        <dbReference type="ARBA" id="ARBA00001941"/>
    </source>
</evidence>
<feature type="compositionally biased region" description="Low complexity" evidence="11">
    <location>
        <begin position="363"/>
        <end position="416"/>
    </location>
</feature>
<evidence type="ECO:0000313" key="15">
    <source>
        <dbReference type="EMBL" id="KAK0538568.1"/>
    </source>
</evidence>
<feature type="chain" id="PRO_5042977153" description="chitin deacetylase" evidence="13">
    <location>
        <begin position="20"/>
        <end position="442"/>
    </location>
</feature>
<keyword evidence="3" id="KW-0336">GPI-anchor</keyword>
<dbReference type="EMBL" id="JAPDMQ010000043">
    <property type="protein sequence ID" value="KAK0538568.1"/>
    <property type="molecule type" value="Genomic_DNA"/>
</dbReference>
<dbReference type="AlphaFoldDB" id="A0AAN6GFE4"/>
<dbReference type="GO" id="GO:0000272">
    <property type="term" value="P:polysaccharide catabolic process"/>
    <property type="evidence" value="ECO:0007669"/>
    <property type="project" value="UniProtKB-KW"/>
</dbReference>
<keyword evidence="12" id="KW-0812">Transmembrane</keyword>
<dbReference type="SUPFAM" id="SSF88713">
    <property type="entry name" value="Glycoside hydrolase/deacetylase"/>
    <property type="match status" value="1"/>
</dbReference>
<dbReference type="EC" id="3.5.1.41" evidence="9"/>
<dbReference type="InterPro" id="IPR050248">
    <property type="entry name" value="Polysacc_deacetylase_ArnD"/>
</dbReference>
<evidence type="ECO:0000256" key="2">
    <source>
        <dbReference type="ARBA" id="ARBA00004609"/>
    </source>
</evidence>
<evidence type="ECO:0000256" key="8">
    <source>
        <dbReference type="ARBA" id="ARBA00023326"/>
    </source>
</evidence>
<comment type="subcellular location">
    <subcellularLocation>
        <location evidence="2">Cell membrane</location>
        <topology evidence="2">Lipid-anchor</topology>
        <topology evidence="2">GPI-anchor</topology>
    </subcellularLocation>
</comment>
<keyword evidence="6" id="KW-0170">Cobalt</keyword>
<evidence type="ECO:0000256" key="12">
    <source>
        <dbReference type="SAM" id="Phobius"/>
    </source>
</evidence>
<comment type="caution">
    <text evidence="15">The sequence shown here is derived from an EMBL/GenBank/DDBJ whole genome shotgun (WGS) entry which is preliminary data.</text>
</comment>
<evidence type="ECO:0000259" key="14">
    <source>
        <dbReference type="PROSITE" id="PS51677"/>
    </source>
</evidence>
<dbReference type="GO" id="GO:0009272">
    <property type="term" value="P:fungal-type cell wall biogenesis"/>
    <property type="evidence" value="ECO:0007669"/>
    <property type="project" value="UniProtKB-ARBA"/>
</dbReference>
<feature type="signal peptide" evidence="13">
    <location>
        <begin position="1"/>
        <end position="19"/>
    </location>
</feature>
<evidence type="ECO:0000256" key="11">
    <source>
        <dbReference type="SAM" id="MobiDB-lite"/>
    </source>
</evidence>
<name>A0AAN6GFE4_9BASI</name>
<comment type="catalytic activity">
    <reaction evidence="10">
        <text>[(1-&gt;4)-N-acetyl-beta-D-glucosaminyl](n) + n H2O = chitosan + n acetate</text>
        <dbReference type="Rhea" id="RHEA:10464"/>
        <dbReference type="Rhea" id="RHEA-COMP:9593"/>
        <dbReference type="Rhea" id="RHEA-COMP:9597"/>
        <dbReference type="ChEBI" id="CHEBI:15377"/>
        <dbReference type="ChEBI" id="CHEBI:17029"/>
        <dbReference type="ChEBI" id="CHEBI:30089"/>
        <dbReference type="ChEBI" id="CHEBI:57704"/>
        <dbReference type="EC" id="3.5.1.41"/>
    </reaction>
    <physiologicalReaction direction="left-to-right" evidence="10">
        <dbReference type="Rhea" id="RHEA:10465"/>
    </physiologicalReaction>
</comment>
<dbReference type="PANTHER" id="PTHR10587:SF135">
    <property type="entry name" value="CHITIN DEACETYLASE 3"/>
    <property type="match status" value="1"/>
</dbReference>
<organism evidence="15 16">
    <name type="scientific">Tilletia horrida</name>
    <dbReference type="NCBI Taxonomy" id="155126"/>
    <lineage>
        <taxon>Eukaryota</taxon>
        <taxon>Fungi</taxon>
        <taxon>Dikarya</taxon>
        <taxon>Basidiomycota</taxon>
        <taxon>Ustilaginomycotina</taxon>
        <taxon>Exobasidiomycetes</taxon>
        <taxon>Tilletiales</taxon>
        <taxon>Tilletiaceae</taxon>
        <taxon>Tilletia</taxon>
    </lineage>
</organism>
<dbReference type="PROSITE" id="PS51677">
    <property type="entry name" value="NODB"/>
    <property type="match status" value="1"/>
</dbReference>
<dbReference type="GO" id="GO:0098552">
    <property type="term" value="C:side of membrane"/>
    <property type="evidence" value="ECO:0007669"/>
    <property type="project" value="UniProtKB-KW"/>
</dbReference>
<feature type="compositionally biased region" description="Low complexity" evidence="11">
    <location>
        <begin position="342"/>
        <end position="353"/>
    </location>
</feature>
<dbReference type="Pfam" id="PF01522">
    <property type="entry name" value="Polysacc_deac_1"/>
    <property type="match status" value="1"/>
</dbReference>
<dbReference type="GO" id="GO:0005886">
    <property type="term" value="C:plasma membrane"/>
    <property type="evidence" value="ECO:0007669"/>
    <property type="project" value="UniProtKB-SubCell"/>
</dbReference>
<proteinExistence type="predicted"/>
<keyword evidence="12" id="KW-0472">Membrane</keyword>
<accession>A0AAN6GFE4</accession>
<keyword evidence="8" id="KW-0624">Polysaccharide degradation</keyword>
<dbReference type="Gene3D" id="3.20.20.370">
    <property type="entry name" value="Glycoside hydrolase/deacetylase"/>
    <property type="match status" value="1"/>
</dbReference>
<dbReference type="PANTHER" id="PTHR10587">
    <property type="entry name" value="GLYCOSYL TRANSFERASE-RELATED"/>
    <property type="match status" value="1"/>
</dbReference>
<comment type="cofactor">
    <cofactor evidence="1">
        <name>Co(2+)</name>
        <dbReference type="ChEBI" id="CHEBI:48828"/>
    </cofactor>
</comment>
<evidence type="ECO:0000256" key="9">
    <source>
        <dbReference type="ARBA" id="ARBA00024056"/>
    </source>
</evidence>
<keyword evidence="16" id="KW-1185">Reference proteome</keyword>
<keyword evidence="5" id="KW-0119">Carbohydrate metabolism</keyword>
<evidence type="ECO:0000256" key="5">
    <source>
        <dbReference type="ARBA" id="ARBA00023277"/>
    </source>
</evidence>
<dbReference type="InterPro" id="IPR002509">
    <property type="entry name" value="NODB_dom"/>
</dbReference>
<dbReference type="GO" id="GO:0006032">
    <property type="term" value="P:chitin catabolic process"/>
    <property type="evidence" value="ECO:0007669"/>
    <property type="project" value="UniProtKB-KW"/>
</dbReference>
<sequence>MLGLRLLPVAVLLFGGVSASVASSHPHRIQFKRQASSTQYPQLNGKPLTADQIKPEWKAALDAATKAGKIPNIPPSTSVDGGTPTYPSGTDMTKVCSWSTDACQGPNDVYQAPDGVVGVQFDDGPTEATARLNQFLTQNNISATRFLIGGQIAGFPNALAGIMKVPNQQLCVHSYTHHQMTTLTSEQIAAELGWTAQIIYDQTGFIPNCHRCPYGDVDNRVRAIAEELFGLYHVSWNHDTNDWCVSQSETSACPGENPGSSVDNIQTYIDTTMAGPKSPGVIMLEHELSDRTVGLFEEHTWTGISKNGWKHANIGELAQKPWYANAAGPDSAKTAQNNILVGSAGSAAPPSGGSSSGTGSGGASASTGGSSAAAGKSGTSTSGSTAAAAGSASTPSSSTAAGTTGTTTSTTKKSSAPAGFAAAPAAAVAAAAAVAVVGALCA</sequence>
<feature type="region of interest" description="Disordered" evidence="11">
    <location>
        <begin position="342"/>
        <end position="416"/>
    </location>
</feature>
<evidence type="ECO:0000256" key="7">
    <source>
        <dbReference type="ARBA" id="ARBA00023288"/>
    </source>
</evidence>
<dbReference type="InterPro" id="IPR011330">
    <property type="entry name" value="Glyco_hydro/deAcase_b/a-brl"/>
</dbReference>
<evidence type="ECO:0000256" key="10">
    <source>
        <dbReference type="ARBA" id="ARBA00048494"/>
    </source>
</evidence>
<keyword evidence="13" id="KW-0732">Signal</keyword>
<feature type="domain" description="NodB homology" evidence="14">
    <location>
        <begin position="115"/>
        <end position="312"/>
    </location>
</feature>
<evidence type="ECO:0000256" key="6">
    <source>
        <dbReference type="ARBA" id="ARBA00023285"/>
    </source>
</evidence>
<keyword evidence="7" id="KW-0449">Lipoprotein</keyword>
<keyword evidence="4" id="KW-0146">Chitin degradation</keyword>